<dbReference type="EMBL" id="WVTI01000002">
    <property type="protein sequence ID" value="MXS25266.1"/>
    <property type="molecule type" value="Genomic_DNA"/>
</dbReference>
<evidence type="ECO:0000313" key="2">
    <source>
        <dbReference type="Proteomes" id="UP000439965"/>
    </source>
</evidence>
<dbReference type="AlphaFoldDB" id="A0A6I4XFC9"/>
<evidence type="ECO:0000313" key="1">
    <source>
        <dbReference type="EMBL" id="MXS25266.1"/>
    </source>
</evidence>
<dbReference type="RefSeq" id="WP_160805750.1">
    <property type="nucleotide sequence ID" value="NZ_WVTI01000002.1"/>
</dbReference>
<accession>A0A6I4XFC9</accession>
<sequence length="87" mass="9958">MLNMRVLDYQITSDENSVSVNKARISEKNGKEVFSLVGHYPTLEMALRGVQKHYTLGEGTEIQTISDYRKALEKVHEAFQIELEEAE</sequence>
<organism evidence="1 2">
    <name type="scientific">Enterococcus gallinarum</name>
    <dbReference type="NCBI Taxonomy" id="1353"/>
    <lineage>
        <taxon>Bacteria</taxon>
        <taxon>Bacillati</taxon>
        <taxon>Bacillota</taxon>
        <taxon>Bacilli</taxon>
        <taxon>Lactobacillales</taxon>
        <taxon>Enterococcaceae</taxon>
        <taxon>Enterococcus</taxon>
    </lineage>
</organism>
<proteinExistence type="predicted"/>
<dbReference type="Proteomes" id="UP000439965">
    <property type="component" value="Unassembled WGS sequence"/>
</dbReference>
<reference evidence="1 2" key="1">
    <citation type="submission" date="2019-04" db="EMBL/GenBank/DDBJ databases">
        <title>Step-wise assembly of the neonatal virome modulated by breast feeding.</title>
        <authorList>
            <person name="Liang G."/>
            <person name="Bushman F."/>
        </authorList>
    </citation>
    <scope>NUCLEOTIDE SEQUENCE [LARGE SCALE GENOMIC DNA]</scope>
    <source>
        <strain evidence="1 2">E3404</strain>
    </source>
</reference>
<protein>
    <recommendedName>
        <fullName evidence="3">DUF5405 domain-containing protein</fullName>
    </recommendedName>
</protein>
<comment type="caution">
    <text evidence="1">The sequence shown here is derived from an EMBL/GenBank/DDBJ whole genome shotgun (WGS) entry which is preliminary data.</text>
</comment>
<name>A0A6I4XFC9_ENTGA</name>
<evidence type="ECO:0008006" key="3">
    <source>
        <dbReference type="Google" id="ProtNLM"/>
    </source>
</evidence>
<gene>
    <name evidence="1" type="ORF">GTI89_04130</name>
</gene>